<sequence length="123" mass="13830">MRRNPIVQLQEFFQPLVLGIAKPLDLIPTRGIAKHRQKGDHQDLLERVVGHRLDPDIFDLPEQANKPLHDLLGRGVLVNGYAGGFDDFPVFQDGSANLAHSWSSHFKLYFNRSCLVTSGSAER</sequence>
<reference evidence="1" key="1">
    <citation type="submission" date="2019-08" db="EMBL/GenBank/DDBJ databases">
        <authorList>
            <person name="Kucharzyk K."/>
            <person name="Murdoch R.W."/>
            <person name="Higgins S."/>
            <person name="Loffler F."/>
        </authorList>
    </citation>
    <scope>NUCLEOTIDE SEQUENCE</scope>
</reference>
<gene>
    <name evidence="1" type="ORF">SDC9_172138</name>
</gene>
<accession>A0A645GF15</accession>
<name>A0A645GF15_9ZZZZ</name>
<dbReference type="AlphaFoldDB" id="A0A645GF15"/>
<evidence type="ECO:0000313" key="1">
    <source>
        <dbReference type="EMBL" id="MPN24736.1"/>
    </source>
</evidence>
<dbReference type="EMBL" id="VSSQ01073681">
    <property type="protein sequence ID" value="MPN24736.1"/>
    <property type="molecule type" value="Genomic_DNA"/>
</dbReference>
<comment type="caution">
    <text evidence="1">The sequence shown here is derived from an EMBL/GenBank/DDBJ whole genome shotgun (WGS) entry which is preliminary data.</text>
</comment>
<organism evidence="1">
    <name type="scientific">bioreactor metagenome</name>
    <dbReference type="NCBI Taxonomy" id="1076179"/>
    <lineage>
        <taxon>unclassified sequences</taxon>
        <taxon>metagenomes</taxon>
        <taxon>ecological metagenomes</taxon>
    </lineage>
</organism>
<proteinExistence type="predicted"/>
<protein>
    <submittedName>
        <fullName evidence="1">Uncharacterized protein</fullName>
    </submittedName>
</protein>